<feature type="domain" description="Chaplin" evidence="6">
    <location>
        <begin position="148"/>
        <end position="188"/>
    </location>
</feature>
<dbReference type="GO" id="GO:0007155">
    <property type="term" value="P:cell adhesion"/>
    <property type="evidence" value="ECO:0007669"/>
    <property type="project" value="UniProtKB-KW"/>
</dbReference>
<feature type="region of interest" description="Disordered" evidence="4">
    <location>
        <begin position="173"/>
        <end position="214"/>
    </location>
</feature>
<name>A0A2N3YJC4_9MICO</name>
<dbReference type="InterPro" id="IPR005528">
    <property type="entry name" value="ChpA-H"/>
</dbReference>
<dbReference type="PROSITE" id="PS51884">
    <property type="entry name" value="CHAPLIN"/>
    <property type="match status" value="3"/>
</dbReference>
<accession>A0A2N3YJC4</accession>
<keyword evidence="5" id="KW-1133">Transmembrane helix</keyword>
<evidence type="ECO:0000313" key="8">
    <source>
        <dbReference type="Proteomes" id="UP000233781"/>
    </source>
</evidence>
<feature type="domain" description="Chaplin" evidence="6">
    <location>
        <begin position="38"/>
        <end position="78"/>
    </location>
</feature>
<evidence type="ECO:0000256" key="4">
    <source>
        <dbReference type="SAM" id="MobiDB-lite"/>
    </source>
</evidence>
<keyword evidence="1" id="KW-0134">Cell wall</keyword>
<feature type="region of interest" description="Disordered" evidence="4">
    <location>
        <begin position="1"/>
        <end position="46"/>
    </location>
</feature>
<feature type="transmembrane region" description="Helical" evidence="5">
    <location>
        <begin position="247"/>
        <end position="266"/>
    </location>
</feature>
<protein>
    <submittedName>
        <fullName evidence="7">LPXTG-motif cell wall-anchored protein</fullName>
    </submittedName>
</protein>
<feature type="compositionally biased region" description="Low complexity" evidence="4">
    <location>
        <begin position="66"/>
        <end position="93"/>
    </location>
</feature>
<feature type="compositionally biased region" description="Low complexity" evidence="4">
    <location>
        <begin position="123"/>
        <end position="147"/>
    </location>
</feature>
<dbReference type="Pfam" id="PF03777">
    <property type="entry name" value="ChpA-C"/>
    <property type="match status" value="3"/>
</dbReference>
<comment type="caution">
    <text evidence="7">The sequence shown here is derived from an EMBL/GenBank/DDBJ whole genome shotgun (WGS) entry which is preliminary data.</text>
</comment>
<keyword evidence="8" id="KW-1185">Reference proteome</keyword>
<sequence length="274" mass="24792">MTVGGNAVSVLGDSHSSGSGASVPAGSGSAGGSTTSGEDGVLGGNQVTLPVSVPVTVGGNAVSVVGDSTSAGGDSSGSVPAGSGSAGGSTTSGEDGVLGGNQVTLPVSVPVTVGGNAVSVLGDSHSSGSSASVPAGSGSAGGSATSGEDGVLGGNQVTLPVSVPVTVGGNAVAVVGDSTTDGPTTTTPGGETPGGGTPGSETPGHETPGATAVGDATAPVGSLSTVTADVPAALSSRLAQTGMEGALLLQLAFLLLLAGGGLVVAARRPVVTLA</sequence>
<organism evidence="7 8">
    <name type="scientific">Phycicoccus duodecadis</name>
    <dbReference type="NCBI Taxonomy" id="173053"/>
    <lineage>
        <taxon>Bacteria</taxon>
        <taxon>Bacillati</taxon>
        <taxon>Actinomycetota</taxon>
        <taxon>Actinomycetes</taxon>
        <taxon>Micrococcales</taxon>
        <taxon>Intrasporangiaceae</taxon>
        <taxon>Phycicoccus</taxon>
    </lineage>
</organism>
<keyword evidence="2" id="KW-0130">Cell adhesion</keyword>
<keyword evidence="3" id="KW-0034">Amyloid</keyword>
<feature type="compositionally biased region" description="Low complexity" evidence="4">
    <location>
        <begin position="173"/>
        <end position="190"/>
    </location>
</feature>
<feature type="compositionally biased region" description="Low complexity" evidence="4">
    <location>
        <begin position="12"/>
        <end position="39"/>
    </location>
</feature>
<dbReference type="NCBIfam" id="TIGR01167">
    <property type="entry name" value="LPXTG_anchor"/>
    <property type="match status" value="1"/>
</dbReference>
<evidence type="ECO:0000256" key="2">
    <source>
        <dbReference type="ARBA" id="ARBA00022889"/>
    </source>
</evidence>
<feature type="region of interest" description="Disordered" evidence="4">
    <location>
        <begin position="66"/>
        <end position="102"/>
    </location>
</feature>
<keyword evidence="5" id="KW-0812">Transmembrane</keyword>
<feature type="domain" description="Chaplin" evidence="6">
    <location>
        <begin position="94"/>
        <end position="134"/>
    </location>
</feature>
<dbReference type="Proteomes" id="UP000233781">
    <property type="component" value="Unassembled WGS sequence"/>
</dbReference>
<dbReference type="EMBL" id="PJNE01000001">
    <property type="protein sequence ID" value="PKW26961.1"/>
    <property type="molecule type" value="Genomic_DNA"/>
</dbReference>
<proteinExistence type="predicted"/>
<evidence type="ECO:0000256" key="1">
    <source>
        <dbReference type="ARBA" id="ARBA00022512"/>
    </source>
</evidence>
<gene>
    <name evidence="7" type="ORF">ATL31_1790</name>
</gene>
<dbReference type="AlphaFoldDB" id="A0A2N3YJC4"/>
<evidence type="ECO:0000313" key="7">
    <source>
        <dbReference type="EMBL" id="PKW26961.1"/>
    </source>
</evidence>
<keyword evidence="5" id="KW-0472">Membrane</keyword>
<feature type="region of interest" description="Disordered" evidence="4">
    <location>
        <begin position="123"/>
        <end position="155"/>
    </location>
</feature>
<evidence type="ECO:0000256" key="5">
    <source>
        <dbReference type="SAM" id="Phobius"/>
    </source>
</evidence>
<keyword evidence="1" id="KW-0964">Secreted</keyword>
<evidence type="ECO:0000259" key="6">
    <source>
        <dbReference type="PROSITE" id="PS51884"/>
    </source>
</evidence>
<feature type="compositionally biased region" description="Low complexity" evidence="4">
    <location>
        <begin position="199"/>
        <end position="209"/>
    </location>
</feature>
<evidence type="ECO:0000256" key="3">
    <source>
        <dbReference type="ARBA" id="ARBA00023087"/>
    </source>
</evidence>
<reference evidence="7 8" key="1">
    <citation type="submission" date="2017-12" db="EMBL/GenBank/DDBJ databases">
        <title>Sequencing the genomes of 1000 Actinobacteria strains.</title>
        <authorList>
            <person name="Klenk H.-P."/>
        </authorList>
    </citation>
    <scope>NUCLEOTIDE SEQUENCE [LARGE SCALE GENOMIC DNA]</scope>
    <source>
        <strain evidence="7 8">DSM 12806</strain>
    </source>
</reference>